<feature type="domain" description="tRNA uridine 5-carboxymethylaminomethyl modification enzyme C-terminal subdomain" evidence="12">
    <location>
        <begin position="556"/>
        <end position="627"/>
    </location>
</feature>
<dbReference type="SMART" id="SM01228">
    <property type="entry name" value="GIDA_assoc_3"/>
    <property type="match status" value="1"/>
</dbReference>
<evidence type="ECO:0000256" key="9">
    <source>
        <dbReference type="ARBA" id="ARBA00025948"/>
    </source>
</evidence>
<dbReference type="InterPro" id="IPR020595">
    <property type="entry name" value="MnmG-rel_CS"/>
</dbReference>
<keyword evidence="5 11" id="KW-0285">Flavoprotein</keyword>
<dbReference type="GO" id="GO:0002098">
    <property type="term" value="P:tRNA wobble uridine modification"/>
    <property type="evidence" value="ECO:0007669"/>
    <property type="project" value="InterPro"/>
</dbReference>
<dbReference type="AlphaFoldDB" id="A0A1M6R1J3"/>
<gene>
    <name evidence="11" type="primary">mnmG</name>
    <name evidence="11" type="synonym">gidA</name>
    <name evidence="13" type="ORF">SAMN05444371_1635</name>
</gene>
<dbReference type="STRING" id="216903.SAMN05444371_1635"/>
<dbReference type="GO" id="GO:0050660">
    <property type="term" value="F:flavin adenine dinucleotide binding"/>
    <property type="evidence" value="ECO:0007669"/>
    <property type="project" value="UniProtKB-UniRule"/>
</dbReference>
<dbReference type="EMBL" id="FRAM01000002">
    <property type="protein sequence ID" value="SHK26293.1"/>
    <property type="molecule type" value="Genomic_DNA"/>
</dbReference>
<evidence type="ECO:0000256" key="6">
    <source>
        <dbReference type="ARBA" id="ARBA00022694"/>
    </source>
</evidence>
<dbReference type="FunFam" id="3.50.50.60:FF:000002">
    <property type="entry name" value="tRNA uridine 5-carboxymethylaminomethyl modification enzyme MnmG"/>
    <property type="match status" value="1"/>
</dbReference>
<dbReference type="InterPro" id="IPR004416">
    <property type="entry name" value="MnmG"/>
</dbReference>
<name>A0A1M6R1J3_9FLAO</name>
<dbReference type="GO" id="GO:0030488">
    <property type="term" value="P:tRNA methylation"/>
    <property type="evidence" value="ECO:0007669"/>
    <property type="project" value="TreeGrafter"/>
</dbReference>
<evidence type="ECO:0000313" key="14">
    <source>
        <dbReference type="Proteomes" id="UP000184498"/>
    </source>
</evidence>
<dbReference type="FunFam" id="1.10.150.570:FF:000001">
    <property type="entry name" value="tRNA uridine 5-carboxymethylaminomethyl modification enzyme MnmG"/>
    <property type="match status" value="1"/>
</dbReference>
<evidence type="ECO:0000256" key="8">
    <source>
        <dbReference type="ARBA" id="ARBA00023027"/>
    </source>
</evidence>
<reference evidence="14" key="1">
    <citation type="submission" date="2016-11" db="EMBL/GenBank/DDBJ databases">
        <authorList>
            <person name="Varghese N."/>
            <person name="Submissions S."/>
        </authorList>
    </citation>
    <scope>NUCLEOTIDE SEQUENCE [LARGE SCALE GENOMIC DNA]</scope>
    <source>
        <strain evidence="14">DSM 18016</strain>
    </source>
</reference>
<dbReference type="NCBIfam" id="TIGR00136">
    <property type="entry name" value="mnmG_gidA"/>
    <property type="match status" value="1"/>
</dbReference>
<evidence type="ECO:0000256" key="1">
    <source>
        <dbReference type="ARBA" id="ARBA00001974"/>
    </source>
</evidence>
<dbReference type="InterPro" id="IPR026904">
    <property type="entry name" value="MnmG_C"/>
</dbReference>
<dbReference type="SUPFAM" id="SSF51905">
    <property type="entry name" value="FAD/NAD(P)-binding domain"/>
    <property type="match status" value="1"/>
</dbReference>
<organism evidence="13 14">
    <name type="scientific">Epilithonimonas mollis</name>
    <dbReference type="NCBI Taxonomy" id="216903"/>
    <lineage>
        <taxon>Bacteria</taxon>
        <taxon>Pseudomonadati</taxon>
        <taxon>Bacteroidota</taxon>
        <taxon>Flavobacteriia</taxon>
        <taxon>Flavobacteriales</taxon>
        <taxon>Weeksellaceae</taxon>
        <taxon>Chryseobacterium group</taxon>
        <taxon>Epilithonimonas</taxon>
    </lineage>
</organism>
<sequence length="631" mass="70665">MFHVKHLNKNKMITDIYDVIVVGAGHAGCEAAAASANLGSKTLLVTMNMQTIGQMSCNPAMGGIAKGQIVREIDAMGGYSGIIADRSAIQFKMLNLSKGPAMWSPRTQNDRMLFAEEWRLGLENTPNLDFFQDMVKSLIIKNGKAVGVVTGLGIEIRSKSVVLTNGTFLNGLIHVGDKQLGGGRMGEPRAFGITEQLVSLGFESGRMKTGTPPRVDGRSLDYSKMEEQKGDENPQKFSYLDTPNLTRQLSCHIVYTNETVHDILREGFDRSPMFNGTIQSTGPRYCPSIEDKINRFAERNRHQLFVEPEGWKTVEIYVNGFSSSLPEDVQIKAMRHIPGFENVKVFRPGYAIEYDYFPPTQLYHTLETKLIQNLYFAGQINGTTGYEEAAGQGLIAGINAHNKVHEKGEFILNRDEAYIGVLIDDLITKGTEEPYRMFTSRAEYRLLLRQDNADIRLTEKAFELGLAKEDRLKKVEEKIAKSEELETFLRETSLKPGIINPILETIESSPVDQAYRAAHFLTRPNMNLDKLEAIEAIKEIVSTYSNEVREQAEINIKYKGYIEKEKENVAKLNRLETIKIPEDFDYSKIASLSTEAKQKMAKIKPKTIAQAGRISGVSPADINVLLIYLGR</sequence>
<dbReference type="InterPro" id="IPR002218">
    <property type="entry name" value="MnmG-rel"/>
</dbReference>
<dbReference type="Proteomes" id="UP000184498">
    <property type="component" value="Unassembled WGS sequence"/>
</dbReference>
<dbReference type="InterPro" id="IPR040131">
    <property type="entry name" value="MnmG_N"/>
</dbReference>
<dbReference type="Gene3D" id="3.50.50.60">
    <property type="entry name" value="FAD/NAD(P)-binding domain"/>
    <property type="match status" value="2"/>
</dbReference>
<comment type="subcellular location">
    <subcellularLocation>
        <location evidence="11">Cytoplasm</location>
    </subcellularLocation>
</comment>
<dbReference type="GO" id="GO:0005829">
    <property type="term" value="C:cytosol"/>
    <property type="evidence" value="ECO:0007669"/>
    <property type="project" value="TreeGrafter"/>
</dbReference>
<dbReference type="Pfam" id="PF13932">
    <property type="entry name" value="SAM_GIDA_C"/>
    <property type="match status" value="1"/>
</dbReference>
<keyword evidence="11" id="KW-0963">Cytoplasm</keyword>
<dbReference type="PROSITE" id="PS01280">
    <property type="entry name" value="GIDA_1"/>
    <property type="match status" value="1"/>
</dbReference>
<evidence type="ECO:0000256" key="5">
    <source>
        <dbReference type="ARBA" id="ARBA00022630"/>
    </source>
</evidence>
<comment type="cofactor">
    <cofactor evidence="1 11">
        <name>FAD</name>
        <dbReference type="ChEBI" id="CHEBI:57692"/>
    </cofactor>
</comment>
<dbReference type="PROSITE" id="PS01281">
    <property type="entry name" value="GIDA_2"/>
    <property type="match status" value="1"/>
</dbReference>
<dbReference type="HAMAP" id="MF_00129">
    <property type="entry name" value="MnmG_GidA"/>
    <property type="match status" value="1"/>
</dbReference>
<accession>A0A1M6R1J3</accession>
<proteinExistence type="inferred from homology"/>
<keyword evidence="8 11" id="KW-0520">NAD</keyword>
<dbReference type="PANTHER" id="PTHR11806:SF0">
    <property type="entry name" value="PROTEIN MTO1 HOMOLOG, MITOCHONDRIAL"/>
    <property type="match status" value="1"/>
</dbReference>
<feature type="binding site" evidence="11">
    <location>
        <begin position="23"/>
        <end position="28"/>
    </location>
    <ligand>
        <name>FAD</name>
        <dbReference type="ChEBI" id="CHEBI:57692"/>
    </ligand>
</feature>
<feature type="binding site" evidence="11">
    <location>
        <begin position="282"/>
        <end position="296"/>
    </location>
    <ligand>
        <name>NAD(+)</name>
        <dbReference type="ChEBI" id="CHEBI:57540"/>
    </ligand>
</feature>
<keyword evidence="14" id="KW-1185">Reference proteome</keyword>
<evidence type="ECO:0000256" key="2">
    <source>
        <dbReference type="ARBA" id="ARBA00003717"/>
    </source>
</evidence>
<evidence type="ECO:0000256" key="4">
    <source>
        <dbReference type="ARBA" id="ARBA00020461"/>
    </source>
</evidence>
<dbReference type="InterPro" id="IPR049312">
    <property type="entry name" value="GIDA_C_N"/>
</dbReference>
<evidence type="ECO:0000256" key="11">
    <source>
        <dbReference type="HAMAP-Rule" id="MF_00129"/>
    </source>
</evidence>
<comment type="function">
    <text evidence="2 11">NAD-binding protein involved in the addition of a carboxymethylaminomethyl (cmnm) group at the wobble position (U34) of certain tRNAs, forming tRNA-cmnm(5)s(2)U34.</text>
</comment>
<keyword evidence="6 11" id="KW-0819">tRNA processing</keyword>
<comment type="caution">
    <text evidence="11">Lacks conserved residue(s) required for the propagation of feature annotation.</text>
</comment>
<dbReference type="Pfam" id="PF21680">
    <property type="entry name" value="GIDA_C_1st"/>
    <property type="match status" value="1"/>
</dbReference>
<comment type="similarity">
    <text evidence="3 11">Belongs to the MnmG family.</text>
</comment>
<dbReference type="InterPro" id="IPR047001">
    <property type="entry name" value="MnmG_C_subdom"/>
</dbReference>
<evidence type="ECO:0000256" key="3">
    <source>
        <dbReference type="ARBA" id="ARBA00007653"/>
    </source>
</evidence>
<evidence type="ECO:0000313" key="13">
    <source>
        <dbReference type="EMBL" id="SHK26293.1"/>
    </source>
</evidence>
<dbReference type="InterPro" id="IPR036188">
    <property type="entry name" value="FAD/NAD-bd_sf"/>
</dbReference>
<evidence type="ECO:0000259" key="12">
    <source>
        <dbReference type="SMART" id="SM01228"/>
    </source>
</evidence>
<dbReference type="Pfam" id="PF01134">
    <property type="entry name" value="GIDA"/>
    <property type="match status" value="1"/>
</dbReference>
<evidence type="ECO:0000256" key="7">
    <source>
        <dbReference type="ARBA" id="ARBA00022827"/>
    </source>
</evidence>
<keyword evidence="7 11" id="KW-0274">FAD</keyword>
<dbReference type="InterPro" id="IPR044920">
    <property type="entry name" value="MnmG_C_subdom_sf"/>
</dbReference>
<dbReference type="PANTHER" id="PTHR11806">
    <property type="entry name" value="GLUCOSE INHIBITED DIVISION PROTEIN A"/>
    <property type="match status" value="1"/>
</dbReference>
<protein>
    <recommendedName>
        <fullName evidence="4 11">tRNA uridine 5-carboxymethylaminomethyl modification enzyme MnmG</fullName>
    </recommendedName>
    <alternativeName>
        <fullName evidence="10 11">Glucose-inhibited division protein A</fullName>
    </alternativeName>
</protein>
<dbReference type="Gene3D" id="1.10.150.570">
    <property type="entry name" value="GidA associated domain, C-terminal subdomain"/>
    <property type="match status" value="1"/>
</dbReference>
<comment type="subunit">
    <text evidence="9 11">Homodimer. Heterotetramer of two MnmE and two MnmG subunits.</text>
</comment>
<dbReference type="Gene3D" id="1.10.10.1800">
    <property type="entry name" value="tRNA uridine 5-carboxymethylaminomethyl modification enzyme MnmG/GidA"/>
    <property type="match status" value="1"/>
</dbReference>
<evidence type="ECO:0000256" key="10">
    <source>
        <dbReference type="ARBA" id="ARBA00031800"/>
    </source>
</evidence>